<evidence type="ECO:0000259" key="7">
    <source>
        <dbReference type="PROSITE" id="PS50949"/>
    </source>
</evidence>
<dbReference type="InterPro" id="IPR036388">
    <property type="entry name" value="WH-like_DNA-bd_sf"/>
</dbReference>
<dbReference type="OrthoDB" id="9808770at2"/>
<accession>A0A2A2EUK7</accession>
<dbReference type="Pfam" id="PF00392">
    <property type="entry name" value="GntR"/>
    <property type="match status" value="1"/>
</dbReference>
<dbReference type="InterPro" id="IPR015421">
    <property type="entry name" value="PyrdxlP-dep_Trfase_major"/>
</dbReference>
<evidence type="ECO:0000256" key="2">
    <source>
        <dbReference type="ARBA" id="ARBA00022898"/>
    </source>
</evidence>
<dbReference type="AlphaFoldDB" id="A0A2A2EUK7"/>
<evidence type="ECO:0000256" key="5">
    <source>
        <dbReference type="ARBA" id="ARBA00023163"/>
    </source>
</evidence>
<dbReference type="CDD" id="cd00609">
    <property type="entry name" value="AAT_like"/>
    <property type="match status" value="1"/>
</dbReference>
<dbReference type="PANTHER" id="PTHR46577:SF1">
    <property type="entry name" value="HTH-TYPE TRANSCRIPTIONAL REGULATORY PROTEIN GABR"/>
    <property type="match status" value="1"/>
</dbReference>
<comment type="caution">
    <text evidence="8">The sequence shown here is derived from an EMBL/GenBank/DDBJ whole genome shotgun (WGS) entry which is preliminary data.</text>
</comment>
<dbReference type="Gene3D" id="1.10.10.10">
    <property type="entry name" value="Winged helix-like DNA-binding domain superfamily/Winged helix DNA-binding domain"/>
    <property type="match status" value="1"/>
</dbReference>
<dbReference type="Gene3D" id="3.40.640.10">
    <property type="entry name" value="Type I PLP-dependent aspartate aminotransferase-like (Major domain)"/>
    <property type="match status" value="1"/>
</dbReference>
<keyword evidence="2" id="KW-0663">Pyridoxal phosphate</keyword>
<dbReference type="GO" id="GO:0003700">
    <property type="term" value="F:DNA-binding transcription factor activity"/>
    <property type="evidence" value="ECO:0007669"/>
    <property type="project" value="InterPro"/>
</dbReference>
<keyword evidence="4" id="KW-0238">DNA-binding</keyword>
<evidence type="ECO:0000256" key="4">
    <source>
        <dbReference type="ARBA" id="ARBA00023125"/>
    </source>
</evidence>
<dbReference type="InterPro" id="IPR051446">
    <property type="entry name" value="HTH_trans_reg/aminotransferase"/>
</dbReference>
<comment type="similarity">
    <text evidence="1">In the C-terminal section; belongs to the class-I pyridoxal-phosphate-dependent aminotransferase family.</text>
</comment>
<dbReference type="SMART" id="SM00345">
    <property type="entry name" value="HTH_GNTR"/>
    <property type="match status" value="1"/>
</dbReference>
<proteinExistence type="inferred from homology"/>
<dbReference type="InterPro" id="IPR036390">
    <property type="entry name" value="WH_DNA-bd_sf"/>
</dbReference>
<evidence type="ECO:0000256" key="1">
    <source>
        <dbReference type="ARBA" id="ARBA00005384"/>
    </source>
</evidence>
<keyword evidence="9" id="KW-1185">Reference proteome</keyword>
<evidence type="ECO:0000256" key="3">
    <source>
        <dbReference type="ARBA" id="ARBA00023015"/>
    </source>
</evidence>
<dbReference type="Proteomes" id="UP000217771">
    <property type="component" value="Unassembled WGS sequence"/>
</dbReference>
<evidence type="ECO:0000313" key="8">
    <source>
        <dbReference type="EMBL" id="PAU76095.1"/>
    </source>
</evidence>
<protein>
    <recommendedName>
        <fullName evidence="7">HTH gntR-type domain-containing protein</fullName>
    </recommendedName>
</protein>
<name>A0A2A2EUK7_9GAMM</name>
<dbReference type="SUPFAM" id="SSF53383">
    <property type="entry name" value="PLP-dependent transferases"/>
    <property type="match status" value="1"/>
</dbReference>
<reference evidence="8 9" key="1">
    <citation type="submission" date="2017-08" db="EMBL/GenBank/DDBJ databases">
        <title>Halomonas alkalisoli sp. nov., isolated from saline alkaline soil.</title>
        <authorList>
            <person name="Wang D."/>
            <person name="Zhang G."/>
        </authorList>
    </citation>
    <scope>NUCLEOTIDE SEQUENCE [LARGE SCALE GENOMIC DNA]</scope>
    <source>
        <strain evidence="8 9">WRN001</strain>
    </source>
</reference>
<dbReference type="CDD" id="cd07377">
    <property type="entry name" value="WHTH_GntR"/>
    <property type="match status" value="1"/>
</dbReference>
<feature type="domain" description="HTH gntR-type" evidence="7">
    <location>
        <begin position="40"/>
        <end position="108"/>
    </location>
</feature>
<dbReference type="EMBL" id="NSKB01000005">
    <property type="protein sequence ID" value="PAU76095.1"/>
    <property type="molecule type" value="Genomic_DNA"/>
</dbReference>
<sequence length="512" mass="56985">MYGQPSLRQRHGGFQRADKDTMSNHNAASLSISLEPDSGVPAHRQIHEQIRLLIESRRLPIGARLSSSRRLAAELGVSRMTTQTALDSLLAEGYLVSAPRRGLFVAEHLPLSAAPDAASLPTHISARDSGRDIIRFESGAAVADFPNQAWRRCLRQSWLSPSLELMEGTLPGGYPPLRSAVADMLYSLRGLRCAPEHILITAGNRDALTLVLNTLRRLHPERSSVWLETPCYPPVLNGLRGLGLTPKPLNVDSEGAQIPNAPEDPSQSTASLAALVTPARQYPLGHMMSARRRQQWLDHLAARSRNGDSLWLIEDDYDSEFIYEGRPQAPLSAADETGHSILLGSFSKSLFRSLRLGYIVAPPALIEPLRATQKTLGQAAALPLQPALHHFIDSGEFASHLRRMRRLYLDRRDQSLEMLHRAGLPLTPWPCRSGMHLIAELDHDCPLDDVQWAQRAETYHLQLDTLARHYWAEGQARHRGFLLGFSARDIDYQQRAMELLQQSLNAQARNPA</sequence>
<keyword evidence="3" id="KW-0805">Transcription regulation</keyword>
<dbReference type="PRINTS" id="PR00035">
    <property type="entry name" value="HTHGNTR"/>
</dbReference>
<evidence type="ECO:0000313" key="9">
    <source>
        <dbReference type="Proteomes" id="UP000217771"/>
    </source>
</evidence>
<dbReference type="InterPro" id="IPR000524">
    <property type="entry name" value="Tscrpt_reg_HTH_GntR"/>
</dbReference>
<gene>
    <name evidence="8" type="ORF">CK498_14445</name>
</gene>
<dbReference type="GO" id="GO:0030170">
    <property type="term" value="F:pyridoxal phosphate binding"/>
    <property type="evidence" value="ECO:0007669"/>
    <property type="project" value="InterPro"/>
</dbReference>
<dbReference type="PANTHER" id="PTHR46577">
    <property type="entry name" value="HTH-TYPE TRANSCRIPTIONAL REGULATORY PROTEIN GABR"/>
    <property type="match status" value="1"/>
</dbReference>
<dbReference type="Pfam" id="PF00155">
    <property type="entry name" value="Aminotran_1_2"/>
    <property type="match status" value="1"/>
</dbReference>
<keyword evidence="5" id="KW-0804">Transcription</keyword>
<dbReference type="GO" id="GO:0003677">
    <property type="term" value="F:DNA binding"/>
    <property type="evidence" value="ECO:0007669"/>
    <property type="project" value="UniProtKB-KW"/>
</dbReference>
<organism evidence="8 9">
    <name type="scientific">Halomonas salipaludis</name>
    <dbReference type="NCBI Taxonomy" id="2032625"/>
    <lineage>
        <taxon>Bacteria</taxon>
        <taxon>Pseudomonadati</taxon>
        <taxon>Pseudomonadota</taxon>
        <taxon>Gammaproteobacteria</taxon>
        <taxon>Oceanospirillales</taxon>
        <taxon>Halomonadaceae</taxon>
        <taxon>Halomonas</taxon>
    </lineage>
</organism>
<evidence type="ECO:0000256" key="6">
    <source>
        <dbReference type="SAM" id="MobiDB-lite"/>
    </source>
</evidence>
<dbReference type="InterPro" id="IPR015424">
    <property type="entry name" value="PyrdxlP-dep_Trfase"/>
</dbReference>
<dbReference type="InterPro" id="IPR004839">
    <property type="entry name" value="Aminotransferase_I/II_large"/>
</dbReference>
<dbReference type="PROSITE" id="PS50949">
    <property type="entry name" value="HTH_GNTR"/>
    <property type="match status" value="1"/>
</dbReference>
<feature type="region of interest" description="Disordered" evidence="6">
    <location>
        <begin position="1"/>
        <end position="22"/>
    </location>
</feature>
<dbReference type="SUPFAM" id="SSF46785">
    <property type="entry name" value="Winged helix' DNA-binding domain"/>
    <property type="match status" value="1"/>
</dbReference>